<reference evidence="1" key="2">
    <citation type="submission" date="2021-04" db="EMBL/GenBank/DDBJ databases">
        <authorList>
            <person name="Gilroy R."/>
        </authorList>
    </citation>
    <scope>NUCLEOTIDE SEQUENCE</scope>
    <source>
        <strain evidence="1">378</strain>
    </source>
</reference>
<accession>A0A948WY96</accession>
<dbReference type="Proteomes" id="UP000733611">
    <property type="component" value="Unassembled WGS sequence"/>
</dbReference>
<name>A0A948WY96_9GAMM</name>
<dbReference type="AlphaFoldDB" id="A0A948WY96"/>
<evidence type="ECO:0000313" key="1">
    <source>
        <dbReference type="EMBL" id="MBU3843478.1"/>
    </source>
</evidence>
<protein>
    <submittedName>
        <fullName evidence="1">Uncharacterized protein</fullName>
    </submittedName>
</protein>
<reference evidence="1" key="1">
    <citation type="journal article" date="2021" name="PeerJ">
        <title>Extensive microbial diversity within the chicken gut microbiome revealed by metagenomics and culture.</title>
        <authorList>
            <person name="Gilroy R."/>
            <person name="Ravi A."/>
            <person name="Getino M."/>
            <person name="Pursley I."/>
            <person name="Horton D.L."/>
            <person name="Alikhan N.F."/>
            <person name="Baker D."/>
            <person name="Gharbi K."/>
            <person name="Hall N."/>
            <person name="Watson M."/>
            <person name="Adriaenssens E.M."/>
            <person name="Foster-Nyarko E."/>
            <person name="Jarju S."/>
            <person name="Secka A."/>
            <person name="Antonio M."/>
            <person name="Oren A."/>
            <person name="Chaudhuri R.R."/>
            <person name="La Ragione R."/>
            <person name="Hildebrand F."/>
            <person name="Pallen M.J."/>
        </authorList>
    </citation>
    <scope>NUCLEOTIDE SEQUENCE</scope>
    <source>
        <strain evidence="1">378</strain>
    </source>
</reference>
<evidence type="ECO:0000313" key="2">
    <source>
        <dbReference type="Proteomes" id="UP000733611"/>
    </source>
</evidence>
<gene>
    <name evidence="1" type="ORF">H9847_01180</name>
</gene>
<dbReference type="EMBL" id="JAHLFE010000017">
    <property type="protein sequence ID" value="MBU3843478.1"/>
    <property type="molecule type" value="Genomic_DNA"/>
</dbReference>
<comment type="caution">
    <text evidence="1">The sequence shown here is derived from an EMBL/GenBank/DDBJ whole genome shotgun (WGS) entry which is preliminary data.</text>
</comment>
<proteinExistence type="predicted"/>
<sequence length="53" mass="5359">MWRNKPQHGGSAAAPLSAARRVGAAIGSGDAISVCGRSRSLVGSVALRLLQSN</sequence>
<organism evidence="1 2">
    <name type="scientific">Candidatus Anaerobiospirillum pullicola</name>
    <dbReference type="NCBI Taxonomy" id="2838451"/>
    <lineage>
        <taxon>Bacteria</taxon>
        <taxon>Pseudomonadati</taxon>
        <taxon>Pseudomonadota</taxon>
        <taxon>Gammaproteobacteria</taxon>
        <taxon>Aeromonadales</taxon>
        <taxon>Succinivibrionaceae</taxon>
        <taxon>Anaerobiospirillum</taxon>
    </lineage>
</organism>